<organism evidence="6 7">
    <name type="scientific">Lithocarpus litseifolius</name>
    <dbReference type="NCBI Taxonomy" id="425828"/>
    <lineage>
        <taxon>Eukaryota</taxon>
        <taxon>Viridiplantae</taxon>
        <taxon>Streptophyta</taxon>
        <taxon>Embryophyta</taxon>
        <taxon>Tracheophyta</taxon>
        <taxon>Spermatophyta</taxon>
        <taxon>Magnoliopsida</taxon>
        <taxon>eudicotyledons</taxon>
        <taxon>Gunneridae</taxon>
        <taxon>Pentapetalae</taxon>
        <taxon>rosids</taxon>
        <taxon>fabids</taxon>
        <taxon>Fagales</taxon>
        <taxon>Fagaceae</taxon>
        <taxon>Lithocarpus</taxon>
    </lineage>
</organism>
<keyword evidence="2" id="KW-0805">Transcription regulation</keyword>
<evidence type="ECO:0000256" key="5">
    <source>
        <dbReference type="PROSITE-ProRule" id="PRU01191"/>
    </source>
</evidence>
<comment type="caution">
    <text evidence="6">The sequence shown here is derived from an EMBL/GenBank/DDBJ whole genome shotgun (WGS) entry which is preliminary data.</text>
</comment>
<accession>A0AAW2D9J1</accession>
<protein>
    <submittedName>
        <fullName evidence="6">Uncharacterized protein</fullName>
    </submittedName>
</protein>
<dbReference type="Pfam" id="PF03514">
    <property type="entry name" value="GRAS"/>
    <property type="match status" value="1"/>
</dbReference>
<reference evidence="6 7" key="1">
    <citation type="submission" date="2024-01" db="EMBL/GenBank/DDBJ databases">
        <title>A telomere-to-telomere, gap-free genome of sweet tea (Lithocarpus litseifolius).</title>
        <authorList>
            <person name="Zhou J."/>
        </authorList>
    </citation>
    <scope>NUCLEOTIDE SEQUENCE [LARGE SCALE GENOMIC DNA]</scope>
    <source>
        <strain evidence="6">Zhou-2022a</strain>
        <tissue evidence="6">Leaf</tissue>
    </source>
</reference>
<proteinExistence type="inferred from homology"/>
<evidence type="ECO:0000256" key="2">
    <source>
        <dbReference type="ARBA" id="ARBA00023015"/>
    </source>
</evidence>
<dbReference type="AlphaFoldDB" id="A0AAW2D9J1"/>
<keyword evidence="7" id="KW-1185">Reference proteome</keyword>
<evidence type="ECO:0000256" key="3">
    <source>
        <dbReference type="ARBA" id="ARBA00023163"/>
    </source>
</evidence>
<gene>
    <name evidence="6" type="ORF">SO802_013934</name>
</gene>
<comment type="subcellular location">
    <subcellularLocation>
        <location evidence="1">Nucleus</location>
    </subcellularLocation>
</comment>
<comment type="similarity">
    <text evidence="5">Belongs to the GRAS family.</text>
</comment>
<dbReference type="EMBL" id="JAZDWU010000004">
    <property type="protein sequence ID" value="KAL0006373.1"/>
    <property type="molecule type" value="Genomic_DNA"/>
</dbReference>
<dbReference type="Proteomes" id="UP001459277">
    <property type="component" value="Unassembled WGS sequence"/>
</dbReference>
<evidence type="ECO:0000313" key="7">
    <source>
        <dbReference type="Proteomes" id="UP001459277"/>
    </source>
</evidence>
<dbReference type="PROSITE" id="PS50985">
    <property type="entry name" value="GRAS"/>
    <property type="match status" value="1"/>
</dbReference>
<evidence type="ECO:0000313" key="6">
    <source>
        <dbReference type="EMBL" id="KAL0006373.1"/>
    </source>
</evidence>
<dbReference type="GO" id="GO:0005634">
    <property type="term" value="C:nucleus"/>
    <property type="evidence" value="ECO:0007669"/>
    <property type="project" value="UniProtKB-SubCell"/>
</dbReference>
<keyword evidence="3" id="KW-0804">Transcription</keyword>
<evidence type="ECO:0000256" key="1">
    <source>
        <dbReference type="ARBA" id="ARBA00004123"/>
    </source>
</evidence>
<comment type="caution">
    <text evidence="5">Lacks conserved residue(s) required for the propagation of feature annotation.</text>
</comment>
<sequence>MQRRTFQREVASEILMHLAQFSNPKGNSEERLMSYCHWVSALKSRVNSVENPPPVGELFNKEHVESTLLLYDLSPCFKLGFMAANLAILEARSYIR</sequence>
<name>A0AAW2D9J1_9ROSI</name>
<evidence type="ECO:0000256" key="4">
    <source>
        <dbReference type="ARBA" id="ARBA00023242"/>
    </source>
</evidence>
<keyword evidence="4" id="KW-0539">Nucleus</keyword>
<dbReference type="InterPro" id="IPR005202">
    <property type="entry name" value="TF_GRAS"/>
</dbReference>